<feature type="region of interest" description="Disordered" evidence="1">
    <location>
        <begin position="861"/>
        <end position="929"/>
    </location>
</feature>
<proteinExistence type="predicted"/>
<protein>
    <submittedName>
        <fullName evidence="3">Uncharacterized protein</fullName>
    </submittedName>
</protein>
<comment type="caution">
    <text evidence="3">The sequence shown here is derived from an EMBL/GenBank/DDBJ whole genome shotgun (WGS) entry which is preliminary data.</text>
</comment>
<feature type="region of interest" description="Disordered" evidence="1">
    <location>
        <begin position="492"/>
        <end position="522"/>
    </location>
</feature>
<feature type="transmembrane region" description="Helical" evidence="2">
    <location>
        <begin position="155"/>
        <end position="173"/>
    </location>
</feature>
<feature type="compositionally biased region" description="Polar residues" evidence="1">
    <location>
        <begin position="861"/>
        <end position="875"/>
    </location>
</feature>
<organism evidence="3 4">
    <name type="scientific">Roseovarius ramblicola</name>
    <dbReference type="NCBI Taxonomy" id="2022336"/>
    <lineage>
        <taxon>Bacteria</taxon>
        <taxon>Pseudomonadati</taxon>
        <taxon>Pseudomonadota</taxon>
        <taxon>Alphaproteobacteria</taxon>
        <taxon>Rhodobacterales</taxon>
        <taxon>Roseobacteraceae</taxon>
        <taxon>Roseovarius</taxon>
    </lineage>
</organism>
<feature type="transmembrane region" description="Helical" evidence="2">
    <location>
        <begin position="58"/>
        <end position="79"/>
    </location>
</feature>
<evidence type="ECO:0000313" key="4">
    <source>
        <dbReference type="Proteomes" id="UP001589670"/>
    </source>
</evidence>
<keyword evidence="2" id="KW-1133">Transmembrane helix</keyword>
<dbReference type="EMBL" id="JBHMEC010000001">
    <property type="protein sequence ID" value="MFB9148159.1"/>
    <property type="molecule type" value="Genomic_DNA"/>
</dbReference>
<evidence type="ECO:0000256" key="2">
    <source>
        <dbReference type="SAM" id="Phobius"/>
    </source>
</evidence>
<accession>A0ABV5HUR3</accession>
<evidence type="ECO:0000256" key="1">
    <source>
        <dbReference type="SAM" id="MobiDB-lite"/>
    </source>
</evidence>
<sequence length="929" mass="98904">MLLFVGQTIAGMLWLLIGSFGMMAWTYRKPWRIGWISCLLPPGAAALCYLVQLTLFQASAPPLALVAVAAGTGVLVGVWRARTHVVRQSEDGGIIAERTFGYLLVWVLAYGCTQFFSMLAITILLVRAGLVTGAFTTAMLAVVSIVIFRKGRHLGAAAMAGVMVLCGAMLQPAPAQAQSSVCAGLHDETTSALKTLTSVVYTTLNVTAGQGARYSDDQCHWSILVRGRNVSGVLSFDMGTAGSTDQAQRWLRDAGGQSIPRMGDDGGRYSFANQPSGSRYEMYSRLGARVLATRVDVSMSAERFDKARSEGLIGWLNETVFGAMRSIHDRAYLKLSETIHARVFAAVTSALIAAGVAVHVAQAVAAAIANAVQAGVQVTAEDVQNAIAEALLARSPLGGESARGGDPPRRDRGGSTDPPGSRQRSASSDPSSGETRHRAPPNTPGAERVRPPTPIYDENGEPFETNDKGEYWGPDENGDWRWLNRQEAREASEALRQERETRAREQEEHHRQAARDREEWWKEREEEAQQARREAEARRAATEAEAQRRDHLLDGMLEIAGNLPPGEDAAHLISRLAEAHESGELWQAEAVWEELRGDRQSEVDRWQRESQAERDDAYWYGVGETGATFVRDVAKGTAAAAAGAASAPLGLVGATGAVAIGAVEEGYKFDPDKDRVTGDFDAFMRGAAKGGKSAFQARLGGMDKTGWAARAGRVAVNTGLDAGETYFDVRASTYEREMSKHGDPVRAMAAAEDAAEKAGWQAGKISLASGTFNEAIDTRAATRQVELEGFAKGRDQVVTEAAKTANGMLANTARNVSIKGEDLPTALGNAAWAEGTGRAGQGMAVGSGMVRQNPFSGFFEQSSEAASATDTTGSPGQAGANDPSESSDTSGGSATKTPSQTAGDSAPSPRPAPFNDARDGIPMSDIFGD</sequence>
<feature type="compositionally biased region" description="Low complexity" evidence="1">
    <location>
        <begin position="415"/>
        <end position="432"/>
    </location>
</feature>
<evidence type="ECO:0000313" key="3">
    <source>
        <dbReference type="EMBL" id="MFB9148159.1"/>
    </source>
</evidence>
<keyword evidence="2" id="KW-0472">Membrane</keyword>
<feature type="region of interest" description="Disordered" evidence="1">
    <location>
        <begin position="397"/>
        <end position="477"/>
    </location>
</feature>
<keyword evidence="2" id="KW-0812">Transmembrane</keyword>
<reference evidence="3 4" key="1">
    <citation type="submission" date="2024-09" db="EMBL/GenBank/DDBJ databases">
        <authorList>
            <person name="Sun Q."/>
            <person name="Mori K."/>
        </authorList>
    </citation>
    <scope>NUCLEOTIDE SEQUENCE [LARGE SCALE GENOMIC DNA]</scope>
    <source>
        <strain evidence="3 4">CECT 9424</strain>
    </source>
</reference>
<feature type="transmembrane region" description="Helical" evidence="2">
    <location>
        <begin position="100"/>
        <end position="124"/>
    </location>
</feature>
<keyword evidence="4" id="KW-1185">Reference proteome</keyword>
<name>A0ABV5HUR3_9RHOB</name>
<feature type="transmembrane region" description="Helical" evidence="2">
    <location>
        <begin position="130"/>
        <end position="148"/>
    </location>
</feature>
<feature type="transmembrane region" description="Helical" evidence="2">
    <location>
        <begin position="33"/>
        <end position="52"/>
    </location>
</feature>
<feature type="transmembrane region" description="Helical" evidence="2">
    <location>
        <begin position="6"/>
        <end position="26"/>
    </location>
</feature>
<feature type="compositionally biased region" description="Polar residues" evidence="1">
    <location>
        <begin position="883"/>
        <end position="903"/>
    </location>
</feature>
<dbReference type="Proteomes" id="UP001589670">
    <property type="component" value="Unassembled WGS sequence"/>
</dbReference>
<gene>
    <name evidence="3" type="ORF">ACFFU4_00160</name>
</gene>